<dbReference type="InterPro" id="IPR000524">
    <property type="entry name" value="Tscrpt_reg_HTH_GntR"/>
</dbReference>
<evidence type="ECO:0000259" key="4">
    <source>
        <dbReference type="PROSITE" id="PS50949"/>
    </source>
</evidence>
<keyword evidence="3" id="KW-0804">Transcription</keyword>
<protein>
    <recommendedName>
        <fullName evidence="4">HTH gntR-type domain-containing protein</fullName>
    </recommendedName>
</protein>
<name>A0ABP6Z437_9ACTN</name>
<accession>A0ABP6Z437</accession>
<dbReference type="InterPro" id="IPR036390">
    <property type="entry name" value="WH_DNA-bd_sf"/>
</dbReference>
<dbReference type="PANTHER" id="PTHR44846">
    <property type="entry name" value="MANNOSYL-D-GLYCERATE TRANSPORT/METABOLISM SYSTEM REPRESSOR MNGR-RELATED"/>
    <property type="match status" value="1"/>
</dbReference>
<dbReference type="SUPFAM" id="SSF64288">
    <property type="entry name" value="Chorismate lyase-like"/>
    <property type="match status" value="1"/>
</dbReference>
<sequence length="269" mass="28941">MAKLRYEEIADELRARYLGTCDGRQLPTELQLAAELAVSRTTVRRALAELAAAGHVVRRPGAGTFAPQETNNEAVRGTRFGALAHVAEIRAFSDDVVVTEELLEALVVPVPDALRALFPPWPPRSARLPTARVTPTESATTAPLVVASTRAVRVGGRVLAVLDAHTQVAAARRSAPEGEEFGQPIPDDAVFQVTVTRAGPRRAQILGISAAASVLTSRRIASQQRRVIEVSTLAMAADLGEFVVRTDTRRRSRDDLLSAVRLIGPDLHT</sequence>
<evidence type="ECO:0000313" key="6">
    <source>
        <dbReference type="Proteomes" id="UP001501074"/>
    </source>
</evidence>
<keyword evidence="1" id="KW-0805">Transcription regulation</keyword>
<dbReference type="PRINTS" id="PR00035">
    <property type="entry name" value="HTHGNTR"/>
</dbReference>
<keyword evidence="2" id="KW-0238">DNA-binding</keyword>
<dbReference type="Gene3D" id="1.10.10.10">
    <property type="entry name" value="Winged helix-like DNA-binding domain superfamily/Winged helix DNA-binding domain"/>
    <property type="match status" value="1"/>
</dbReference>
<dbReference type="Pfam" id="PF00392">
    <property type="entry name" value="GntR"/>
    <property type="match status" value="1"/>
</dbReference>
<evidence type="ECO:0000256" key="3">
    <source>
        <dbReference type="ARBA" id="ARBA00023163"/>
    </source>
</evidence>
<reference evidence="6" key="1">
    <citation type="journal article" date="2019" name="Int. J. Syst. Evol. Microbiol.">
        <title>The Global Catalogue of Microorganisms (GCM) 10K type strain sequencing project: providing services to taxonomists for standard genome sequencing and annotation.</title>
        <authorList>
            <consortium name="The Broad Institute Genomics Platform"/>
            <consortium name="The Broad Institute Genome Sequencing Center for Infectious Disease"/>
            <person name="Wu L."/>
            <person name="Ma J."/>
        </authorList>
    </citation>
    <scope>NUCLEOTIDE SEQUENCE [LARGE SCALE GENOMIC DNA]</scope>
    <source>
        <strain evidence="6">JCM 16902</strain>
    </source>
</reference>
<dbReference type="SMART" id="SM00345">
    <property type="entry name" value="HTH_GNTR"/>
    <property type="match status" value="1"/>
</dbReference>
<evidence type="ECO:0000313" key="5">
    <source>
        <dbReference type="EMBL" id="GAA3597094.1"/>
    </source>
</evidence>
<evidence type="ECO:0000256" key="1">
    <source>
        <dbReference type="ARBA" id="ARBA00023015"/>
    </source>
</evidence>
<dbReference type="RefSeq" id="WP_231489419.1">
    <property type="nucleotide sequence ID" value="NZ_BAAAZO010000002.1"/>
</dbReference>
<dbReference type="PANTHER" id="PTHR44846:SF17">
    <property type="entry name" value="GNTR-FAMILY TRANSCRIPTIONAL REGULATOR"/>
    <property type="match status" value="1"/>
</dbReference>
<comment type="caution">
    <text evidence="5">The sequence shown here is derived from an EMBL/GenBank/DDBJ whole genome shotgun (WGS) entry which is preliminary data.</text>
</comment>
<feature type="domain" description="HTH gntR-type" evidence="4">
    <location>
        <begin position="3"/>
        <end position="69"/>
    </location>
</feature>
<dbReference type="InterPro" id="IPR036388">
    <property type="entry name" value="WH-like_DNA-bd_sf"/>
</dbReference>
<dbReference type="PROSITE" id="PS50949">
    <property type="entry name" value="HTH_GNTR"/>
    <property type="match status" value="1"/>
</dbReference>
<dbReference type="InterPro" id="IPR050679">
    <property type="entry name" value="Bact_HTH_transcr_reg"/>
</dbReference>
<dbReference type="EMBL" id="BAAAZO010000002">
    <property type="protein sequence ID" value="GAA3597094.1"/>
    <property type="molecule type" value="Genomic_DNA"/>
</dbReference>
<dbReference type="SUPFAM" id="SSF46785">
    <property type="entry name" value="Winged helix' DNA-binding domain"/>
    <property type="match status" value="1"/>
</dbReference>
<dbReference type="Proteomes" id="UP001501074">
    <property type="component" value="Unassembled WGS sequence"/>
</dbReference>
<evidence type="ECO:0000256" key="2">
    <source>
        <dbReference type="ARBA" id="ARBA00023125"/>
    </source>
</evidence>
<organism evidence="5 6">
    <name type="scientific">Kineosporia mesophila</name>
    <dbReference type="NCBI Taxonomy" id="566012"/>
    <lineage>
        <taxon>Bacteria</taxon>
        <taxon>Bacillati</taxon>
        <taxon>Actinomycetota</taxon>
        <taxon>Actinomycetes</taxon>
        <taxon>Kineosporiales</taxon>
        <taxon>Kineosporiaceae</taxon>
        <taxon>Kineosporia</taxon>
    </lineage>
</organism>
<gene>
    <name evidence="5" type="ORF">GCM10022223_10360</name>
</gene>
<dbReference type="InterPro" id="IPR028978">
    <property type="entry name" value="Chorismate_lyase_/UTRA_dom_sf"/>
</dbReference>
<proteinExistence type="predicted"/>
<keyword evidence="6" id="KW-1185">Reference proteome</keyword>